<evidence type="ECO:0000313" key="4">
    <source>
        <dbReference type="EnsemblMetazoa" id="MESCA011428-PA"/>
    </source>
</evidence>
<evidence type="ECO:0000256" key="2">
    <source>
        <dbReference type="ARBA" id="ARBA00022525"/>
    </source>
</evidence>
<feature type="domain" description="SCP" evidence="3">
    <location>
        <begin position="17"/>
        <end position="118"/>
    </location>
</feature>
<protein>
    <recommendedName>
        <fullName evidence="3">SCP domain-containing protein</fullName>
    </recommendedName>
</protein>
<keyword evidence="2" id="KW-0964">Secreted</keyword>
<dbReference type="CDD" id="cd05380">
    <property type="entry name" value="CAP_euk"/>
    <property type="match status" value="1"/>
</dbReference>
<accession>T1H553</accession>
<reference evidence="5" key="1">
    <citation type="submission" date="2013-02" db="EMBL/GenBank/DDBJ databases">
        <authorList>
            <person name="Hughes D."/>
        </authorList>
    </citation>
    <scope>NUCLEOTIDE SEQUENCE</scope>
    <source>
        <strain>Durham</strain>
        <strain evidence="5">NC isolate 2 -- Noor lab</strain>
    </source>
</reference>
<proteinExistence type="predicted"/>
<name>T1H553_MEGSC</name>
<dbReference type="STRING" id="36166.T1H553"/>
<dbReference type="Gene3D" id="3.40.33.10">
    <property type="entry name" value="CAP"/>
    <property type="match status" value="1"/>
</dbReference>
<dbReference type="SUPFAM" id="SSF55797">
    <property type="entry name" value="PR-1-like"/>
    <property type="match status" value="1"/>
</dbReference>
<dbReference type="EnsemblMetazoa" id="MESCA011428-RA">
    <property type="protein sequence ID" value="MESCA011428-PA"/>
    <property type="gene ID" value="MESCA011428"/>
</dbReference>
<dbReference type="EMBL" id="CAQQ02128930">
    <property type="status" value="NOT_ANNOTATED_CDS"/>
    <property type="molecule type" value="Genomic_DNA"/>
</dbReference>
<dbReference type="Proteomes" id="UP000015102">
    <property type="component" value="Unassembled WGS sequence"/>
</dbReference>
<evidence type="ECO:0000256" key="1">
    <source>
        <dbReference type="ARBA" id="ARBA00004613"/>
    </source>
</evidence>
<evidence type="ECO:0000259" key="3">
    <source>
        <dbReference type="SMART" id="SM00198"/>
    </source>
</evidence>
<organism evidence="4 5">
    <name type="scientific">Megaselia scalaris</name>
    <name type="common">Humpbacked fly</name>
    <name type="synonym">Phora scalaris</name>
    <dbReference type="NCBI Taxonomy" id="36166"/>
    <lineage>
        <taxon>Eukaryota</taxon>
        <taxon>Metazoa</taxon>
        <taxon>Ecdysozoa</taxon>
        <taxon>Arthropoda</taxon>
        <taxon>Hexapoda</taxon>
        <taxon>Insecta</taxon>
        <taxon>Pterygota</taxon>
        <taxon>Neoptera</taxon>
        <taxon>Endopterygota</taxon>
        <taxon>Diptera</taxon>
        <taxon>Brachycera</taxon>
        <taxon>Muscomorpha</taxon>
        <taxon>Platypezoidea</taxon>
        <taxon>Phoridae</taxon>
        <taxon>Megaseliini</taxon>
        <taxon>Megaselia</taxon>
    </lineage>
</organism>
<sequence>NISESCSKDAKFFTLRSFKEFIVIAHNRHRNSLAGGSIPNHKSASRMGTVSWDDDLSYLSSLNVKRCKFGLDQCRNTEKFRASGQNIAKTLWDTRGSAISNLQTQIDKWFNEYKFSNM</sequence>
<evidence type="ECO:0000313" key="5">
    <source>
        <dbReference type="Proteomes" id="UP000015102"/>
    </source>
</evidence>
<keyword evidence="5" id="KW-1185">Reference proteome</keyword>
<dbReference type="SMART" id="SM00198">
    <property type="entry name" value="SCP"/>
    <property type="match status" value="1"/>
</dbReference>
<dbReference type="InterPro" id="IPR035940">
    <property type="entry name" value="CAP_sf"/>
</dbReference>
<dbReference type="InterPro" id="IPR014044">
    <property type="entry name" value="CAP_dom"/>
</dbReference>
<dbReference type="AlphaFoldDB" id="T1H553"/>
<dbReference type="OMA" id="NIAKTLW"/>
<dbReference type="Pfam" id="PF00188">
    <property type="entry name" value="CAP"/>
    <property type="match status" value="1"/>
</dbReference>
<dbReference type="GO" id="GO:0005576">
    <property type="term" value="C:extracellular region"/>
    <property type="evidence" value="ECO:0007669"/>
    <property type="project" value="UniProtKB-SubCell"/>
</dbReference>
<dbReference type="HOGENOM" id="CLU_2078926_0_0_1"/>
<reference evidence="4" key="2">
    <citation type="submission" date="2015-06" db="UniProtKB">
        <authorList>
            <consortium name="EnsemblMetazoa"/>
        </authorList>
    </citation>
    <scope>IDENTIFICATION</scope>
</reference>
<comment type="subcellular location">
    <subcellularLocation>
        <location evidence="1">Secreted</location>
    </subcellularLocation>
</comment>